<dbReference type="KEGG" id="bgt:106050553"/>
<evidence type="ECO:0000313" key="4">
    <source>
        <dbReference type="Proteomes" id="UP000076420"/>
    </source>
</evidence>
<dbReference type="EnsemblMetazoa" id="BGLB036944-RA">
    <property type="protein sequence ID" value="BGLB036944-PA"/>
    <property type="gene ID" value="BGLB036944"/>
</dbReference>
<feature type="signal peptide" evidence="2">
    <location>
        <begin position="1"/>
        <end position="19"/>
    </location>
</feature>
<sequence length="176" mass="20714">MPLLYIVLLCVASITQISTQEYDIPNYQVESHSIFEKQDVILIYKTLAPVFNQFFRDYNFTKEFFLRSIRPCEPWLEAALTDRFDRLDADKNDVFDINDRTPFTVFTFLMDFCVMGADKNNDNSISEKEMTYFLSKAEFYFSKSYSEVLGKLMDYFDTDRNNILNLADTAAACQRY</sequence>
<dbReference type="OrthoDB" id="10529774at2759"/>
<proteinExistence type="predicted"/>
<keyword evidence="1" id="KW-0106">Calcium</keyword>
<evidence type="ECO:0008006" key="5">
    <source>
        <dbReference type="Google" id="ProtNLM"/>
    </source>
</evidence>
<evidence type="ECO:0000313" key="3">
    <source>
        <dbReference type="EnsemblMetazoa" id="BGLB036944-PA"/>
    </source>
</evidence>
<evidence type="ECO:0000256" key="1">
    <source>
        <dbReference type="ARBA" id="ARBA00022837"/>
    </source>
</evidence>
<dbReference type="Proteomes" id="UP000076420">
    <property type="component" value="Unassembled WGS sequence"/>
</dbReference>
<dbReference type="AlphaFoldDB" id="A0A2C9LZX5"/>
<keyword evidence="2" id="KW-0732">Signal</keyword>
<feature type="chain" id="PRO_5013379269" description="EF-hand domain-containing protein" evidence="2">
    <location>
        <begin position="20"/>
        <end position="176"/>
    </location>
</feature>
<dbReference type="VEuPathDB" id="VectorBase:BGLB036944"/>
<dbReference type="InterPro" id="IPR011992">
    <property type="entry name" value="EF-hand-dom_pair"/>
</dbReference>
<protein>
    <recommendedName>
        <fullName evidence="5">EF-hand domain-containing protein</fullName>
    </recommendedName>
</protein>
<evidence type="ECO:0000256" key="2">
    <source>
        <dbReference type="SAM" id="SignalP"/>
    </source>
</evidence>
<accession>A0A2C9LZX5</accession>
<dbReference type="VEuPathDB" id="VectorBase:BGLAX_027300"/>
<gene>
    <name evidence="3" type="primary">106050553</name>
</gene>
<dbReference type="PROSITE" id="PS00018">
    <property type="entry name" value="EF_HAND_1"/>
    <property type="match status" value="1"/>
</dbReference>
<dbReference type="Gene3D" id="1.10.238.10">
    <property type="entry name" value="EF-hand"/>
    <property type="match status" value="1"/>
</dbReference>
<dbReference type="InterPro" id="IPR018247">
    <property type="entry name" value="EF_Hand_1_Ca_BS"/>
</dbReference>
<reference evidence="3" key="1">
    <citation type="submission" date="2020-05" db="UniProtKB">
        <authorList>
            <consortium name="EnsemblMetazoa"/>
        </authorList>
    </citation>
    <scope>IDENTIFICATION</scope>
    <source>
        <strain evidence="3">BB02</strain>
    </source>
</reference>
<dbReference type="SUPFAM" id="SSF47473">
    <property type="entry name" value="EF-hand"/>
    <property type="match status" value="1"/>
</dbReference>
<name>A0A2C9LZX5_BIOGL</name>
<organism evidence="3 4">
    <name type="scientific">Biomphalaria glabrata</name>
    <name type="common">Bloodfluke planorb</name>
    <name type="synonym">Freshwater snail</name>
    <dbReference type="NCBI Taxonomy" id="6526"/>
    <lineage>
        <taxon>Eukaryota</taxon>
        <taxon>Metazoa</taxon>
        <taxon>Spiralia</taxon>
        <taxon>Lophotrochozoa</taxon>
        <taxon>Mollusca</taxon>
        <taxon>Gastropoda</taxon>
        <taxon>Heterobranchia</taxon>
        <taxon>Euthyneura</taxon>
        <taxon>Panpulmonata</taxon>
        <taxon>Hygrophila</taxon>
        <taxon>Lymnaeoidea</taxon>
        <taxon>Planorbidae</taxon>
        <taxon>Biomphalaria</taxon>
    </lineage>
</organism>